<name>A0AAV7II19_COTGL</name>
<evidence type="ECO:0000313" key="1">
    <source>
        <dbReference type="EMBL" id="KAH0553713.1"/>
    </source>
</evidence>
<organism evidence="1 2">
    <name type="scientific">Cotesia glomerata</name>
    <name type="common">Lepidopteran parasitic wasp</name>
    <name type="synonym">Apanteles glomeratus</name>
    <dbReference type="NCBI Taxonomy" id="32391"/>
    <lineage>
        <taxon>Eukaryota</taxon>
        <taxon>Metazoa</taxon>
        <taxon>Ecdysozoa</taxon>
        <taxon>Arthropoda</taxon>
        <taxon>Hexapoda</taxon>
        <taxon>Insecta</taxon>
        <taxon>Pterygota</taxon>
        <taxon>Neoptera</taxon>
        <taxon>Endopterygota</taxon>
        <taxon>Hymenoptera</taxon>
        <taxon>Apocrita</taxon>
        <taxon>Ichneumonoidea</taxon>
        <taxon>Braconidae</taxon>
        <taxon>Microgastrinae</taxon>
        <taxon>Cotesia</taxon>
    </lineage>
</organism>
<protein>
    <recommendedName>
        <fullName evidence="3">C2H2-type domain-containing protein</fullName>
    </recommendedName>
</protein>
<proteinExistence type="predicted"/>
<accession>A0AAV7II19</accession>
<evidence type="ECO:0000313" key="2">
    <source>
        <dbReference type="Proteomes" id="UP000826195"/>
    </source>
</evidence>
<comment type="caution">
    <text evidence="1">The sequence shown here is derived from an EMBL/GenBank/DDBJ whole genome shotgun (WGS) entry which is preliminary data.</text>
</comment>
<dbReference type="EMBL" id="JAHXZJ010001119">
    <property type="protein sequence ID" value="KAH0553713.1"/>
    <property type="molecule type" value="Genomic_DNA"/>
</dbReference>
<dbReference type="AlphaFoldDB" id="A0AAV7II19"/>
<keyword evidence="2" id="KW-1185">Reference proteome</keyword>
<evidence type="ECO:0008006" key="3">
    <source>
        <dbReference type="Google" id="ProtNLM"/>
    </source>
</evidence>
<reference evidence="1 2" key="1">
    <citation type="journal article" date="2021" name="J. Hered.">
        <title>A chromosome-level genome assembly of the parasitoid wasp, Cotesia glomerata (Hymenoptera: Braconidae).</title>
        <authorList>
            <person name="Pinto B.J."/>
            <person name="Weis J.J."/>
            <person name="Gamble T."/>
            <person name="Ode P.J."/>
            <person name="Paul R."/>
            <person name="Zaspel J.M."/>
        </authorList>
    </citation>
    <scope>NUCLEOTIDE SEQUENCE [LARGE SCALE GENOMIC DNA]</scope>
    <source>
        <strain evidence="1">CgM1</strain>
    </source>
</reference>
<gene>
    <name evidence="1" type="ORF">KQX54_003705</name>
</gene>
<sequence length="83" mass="9325">DDKALIWMLAVIHRISGAASSAGQLHSMTDYRRLACPSCGKSYKYRGGLMRHIAECFPEQASDGSLDLTSVDHFKEKMYKFPK</sequence>
<dbReference type="Proteomes" id="UP000826195">
    <property type="component" value="Unassembled WGS sequence"/>
</dbReference>
<feature type="non-terminal residue" evidence="1">
    <location>
        <position position="1"/>
    </location>
</feature>